<evidence type="ECO:0000313" key="2">
    <source>
        <dbReference type="EMBL" id="MBE1495043.1"/>
    </source>
</evidence>
<dbReference type="RefSeq" id="WP_169734830.1">
    <property type="nucleotide sequence ID" value="NZ_CP172961.1"/>
</dbReference>
<feature type="region of interest" description="Disordered" evidence="1">
    <location>
        <begin position="67"/>
        <end position="99"/>
    </location>
</feature>
<protein>
    <recommendedName>
        <fullName evidence="4">DUF3039 domain-containing protein</fullName>
    </recommendedName>
</protein>
<comment type="caution">
    <text evidence="2">The sequence shown here is derived from an EMBL/GenBank/DDBJ whole genome shotgun (WGS) entry which is preliminary data.</text>
</comment>
<organism evidence="2 3">
    <name type="scientific">Amycolatopsis lexingtonensis</name>
    <dbReference type="NCBI Taxonomy" id="218822"/>
    <lineage>
        <taxon>Bacteria</taxon>
        <taxon>Bacillati</taxon>
        <taxon>Actinomycetota</taxon>
        <taxon>Actinomycetes</taxon>
        <taxon>Pseudonocardiales</taxon>
        <taxon>Pseudonocardiaceae</taxon>
        <taxon>Amycolatopsis</taxon>
    </lineage>
</organism>
<keyword evidence="3" id="KW-1185">Reference proteome</keyword>
<dbReference type="Proteomes" id="UP000631670">
    <property type="component" value="Unassembled WGS sequence"/>
</dbReference>
<evidence type="ECO:0008006" key="4">
    <source>
        <dbReference type="Google" id="ProtNLM"/>
    </source>
</evidence>
<dbReference type="EMBL" id="JADBEG010000001">
    <property type="protein sequence ID" value="MBE1495043.1"/>
    <property type="molecule type" value="Genomic_DNA"/>
</dbReference>
<sequence>MRDQLLTPQPVQGAHQDAVIYIDPEAIHPVVDGKWHRTRLTGIPQAGQRVTMLCGVTASAAFRPLGQRRDHGVPTACPPCDSLYRRERGIPQQHTRQSR</sequence>
<evidence type="ECO:0000256" key="1">
    <source>
        <dbReference type="SAM" id="MobiDB-lite"/>
    </source>
</evidence>
<proteinExistence type="predicted"/>
<reference evidence="2 3" key="1">
    <citation type="submission" date="2020-10" db="EMBL/GenBank/DDBJ databases">
        <title>Sequencing the genomes of 1000 actinobacteria strains.</title>
        <authorList>
            <person name="Klenk H.-P."/>
        </authorList>
    </citation>
    <scope>NUCLEOTIDE SEQUENCE [LARGE SCALE GENOMIC DNA]</scope>
    <source>
        <strain evidence="2 3">DSM 44653</strain>
    </source>
</reference>
<evidence type="ECO:0000313" key="3">
    <source>
        <dbReference type="Proteomes" id="UP000631670"/>
    </source>
</evidence>
<accession>A0ABR9HVT8</accession>
<gene>
    <name evidence="2" type="ORF">H4696_002143</name>
</gene>
<name>A0ABR9HVT8_9PSEU</name>